<dbReference type="EMBL" id="CAJVPG010000432">
    <property type="protein sequence ID" value="CAG8413566.1"/>
    <property type="molecule type" value="Genomic_DNA"/>
</dbReference>
<dbReference type="PANTHER" id="PTHR28110:SF1">
    <property type="entry name" value="TRANSMEMBRANE PROTEIN"/>
    <property type="match status" value="1"/>
</dbReference>
<accession>A0A9W4JUM8</accession>
<reference evidence="1" key="1">
    <citation type="submission" date="2021-07" db="EMBL/GenBank/DDBJ databases">
        <authorList>
            <person name="Branca A.L. A."/>
        </authorList>
    </citation>
    <scope>NUCLEOTIDE SEQUENCE</scope>
</reference>
<evidence type="ECO:0000313" key="1">
    <source>
        <dbReference type="EMBL" id="CAG8413566.1"/>
    </source>
</evidence>
<keyword evidence="2" id="KW-1185">Reference proteome</keyword>
<gene>
    <name evidence="1" type="ORF">PSALAMII_LOCUS9089</name>
</gene>
<dbReference type="Proteomes" id="UP001152649">
    <property type="component" value="Unassembled WGS sequence"/>
</dbReference>
<protein>
    <recommendedName>
        <fullName evidence="3">DUF218 domain-containing protein</fullName>
    </recommendedName>
</protein>
<name>A0A9W4JUM8_9EURO</name>
<dbReference type="InterPro" id="IPR055323">
    <property type="entry name" value="C57A10.07/YOR238W"/>
</dbReference>
<dbReference type="OrthoDB" id="4347at2759"/>
<dbReference type="PANTHER" id="PTHR28110">
    <property type="entry name" value="TRANSMEMBRANE PROTEIN"/>
    <property type="match status" value="1"/>
</dbReference>
<organism evidence="1 2">
    <name type="scientific">Penicillium salamii</name>
    <dbReference type="NCBI Taxonomy" id="1612424"/>
    <lineage>
        <taxon>Eukaryota</taxon>
        <taxon>Fungi</taxon>
        <taxon>Dikarya</taxon>
        <taxon>Ascomycota</taxon>
        <taxon>Pezizomycotina</taxon>
        <taxon>Eurotiomycetes</taxon>
        <taxon>Eurotiomycetidae</taxon>
        <taxon>Eurotiales</taxon>
        <taxon>Aspergillaceae</taxon>
        <taxon>Penicillium</taxon>
    </lineage>
</organism>
<dbReference type="AlphaFoldDB" id="A0A9W4JUM8"/>
<sequence>MASVQAPSLAQCNHLIVVCCHAIYSGGPDHGTSEDEWSVRHTKCPNEAQKNSQLTKRRIIEPFQKGETPTFTEHLKAGLKALEDDPYGLLVLSGGPTKQSRTELSEGQSYLDLAKDNNYFRDHSAPLFDASRVIAETRATDSYQNVLFSLIQFKAHTGVFPWRVTVVTHEFKRARFMECHFPAVGLVPIGPQQVRYQHKAMVIGINPPEGVTPSESLTRGEMMNGIGLWKADLYGVNEDLGSKRNKRGWLPQMVDQFSNMDLEDVVLELLRYDGWRDYNEWFSKREHLPWSYLQNDGTKQN</sequence>
<dbReference type="GO" id="GO:0005737">
    <property type="term" value="C:cytoplasm"/>
    <property type="evidence" value="ECO:0007669"/>
    <property type="project" value="TreeGrafter"/>
</dbReference>
<proteinExistence type="predicted"/>
<comment type="caution">
    <text evidence="1">The sequence shown here is derived from an EMBL/GenBank/DDBJ whole genome shotgun (WGS) entry which is preliminary data.</text>
</comment>
<evidence type="ECO:0000313" key="2">
    <source>
        <dbReference type="Proteomes" id="UP001152649"/>
    </source>
</evidence>
<evidence type="ECO:0008006" key="3">
    <source>
        <dbReference type="Google" id="ProtNLM"/>
    </source>
</evidence>